<feature type="transmembrane region" description="Helical" evidence="1">
    <location>
        <begin position="63"/>
        <end position="85"/>
    </location>
</feature>
<keyword evidence="1" id="KW-1133">Transmembrane helix</keyword>
<comment type="caution">
    <text evidence="3">The sequence shown here is derived from an EMBL/GenBank/DDBJ whole genome shotgun (WGS) entry which is preliminary data.</text>
</comment>
<dbReference type="RefSeq" id="WP_183594267.1">
    <property type="nucleotide sequence ID" value="NZ_JACHWR010000003.1"/>
</dbReference>
<dbReference type="InterPro" id="IPR009597">
    <property type="entry name" value="DUF1206"/>
</dbReference>
<protein>
    <recommendedName>
        <fullName evidence="2">DUF1206 domain-containing protein</fullName>
    </recommendedName>
</protein>
<feature type="transmembrane region" description="Helical" evidence="1">
    <location>
        <begin position="145"/>
        <end position="167"/>
    </location>
</feature>
<dbReference type="Pfam" id="PF06724">
    <property type="entry name" value="DUF1206"/>
    <property type="match status" value="3"/>
</dbReference>
<keyword evidence="4" id="KW-1185">Reference proteome</keyword>
<feature type="domain" description="DUF1206" evidence="2">
    <location>
        <begin position="107"/>
        <end position="171"/>
    </location>
</feature>
<dbReference type="Proteomes" id="UP000589626">
    <property type="component" value="Unassembled WGS sequence"/>
</dbReference>
<feature type="transmembrane region" description="Helical" evidence="1">
    <location>
        <begin position="21"/>
        <end position="43"/>
    </location>
</feature>
<organism evidence="3 4">
    <name type="scientific">Nocardioides soli</name>
    <dbReference type="NCBI Taxonomy" id="1036020"/>
    <lineage>
        <taxon>Bacteria</taxon>
        <taxon>Bacillati</taxon>
        <taxon>Actinomycetota</taxon>
        <taxon>Actinomycetes</taxon>
        <taxon>Propionibacteriales</taxon>
        <taxon>Nocardioidaceae</taxon>
        <taxon>Nocardioides</taxon>
    </lineage>
</organism>
<reference evidence="3 4" key="1">
    <citation type="submission" date="2020-08" db="EMBL/GenBank/DDBJ databases">
        <title>Sequencing the genomes of 1000 actinobacteria strains.</title>
        <authorList>
            <person name="Klenk H.-P."/>
        </authorList>
    </citation>
    <scope>NUCLEOTIDE SEQUENCE [LARGE SCALE GENOMIC DNA]</scope>
    <source>
        <strain evidence="3 4">DSM 105498</strain>
    </source>
</reference>
<dbReference type="AlphaFoldDB" id="A0A7W4VYZ3"/>
<dbReference type="EMBL" id="JACHWR010000003">
    <property type="protein sequence ID" value="MBB3044391.1"/>
    <property type="molecule type" value="Genomic_DNA"/>
</dbReference>
<evidence type="ECO:0000256" key="1">
    <source>
        <dbReference type="SAM" id="Phobius"/>
    </source>
</evidence>
<evidence type="ECO:0000313" key="3">
    <source>
        <dbReference type="EMBL" id="MBB3044391.1"/>
    </source>
</evidence>
<keyword evidence="1" id="KW-0472">Membrane</keyword>
<keyword evidence="1" id="KW-0812">Transmembrane</keyword>
<feature type="transmembrane region" description="Helical" evidence="1">
    <location>
        <begin position="199"/>
        <end position="220"/>
    </location>
</feature>
<name>A0A7W4VYZ3_9ACTN</name>
<evidence type="ECO:0000313" key="4">
    <source>
        <dbReference type="Proteomes" id="UP000589626"/>
    </source>
</evidence>
<gene>
    <name evidence="3" type="ORF">FHU40_004228</name>
</gene>
<sequence>MSVGQRARAAHESDWVDRIARVGLVAYAVVYLLIAWLSVQLAFGDREGKPSSSGAFRELAQQPLGGVLIWVVAVGMFLLAAWQLIEAAVGHRDEEDGKRTVKRLVSAGKAVVYVIIGASGVKVAIGSGSSGQGEETWTARLMSVPAGQVLVGLVALAIFGFGVVQVYRAWTEKFADKLDAEGRSGKTGTAYLTFGKIGYTARGVAFAIVGGLFGYAAITHDAKKSGGLDQALFEVLDQPFGPALLCVIGVGLACFGLFTLAQARHLSR</sequence>
<feature type="domain" description="DUF1206" evidence="2">
    <location>
        <begin position="22"/>
        <end position="89"/>
    </location>
</feature>
<proteinExistence type="predicted"/>
<feature type="transmembrane region" description="Helical" evidence="1">
    <location>
        <begin position="240"/>
        <end position="261"/>
    </location>
</feature>
<feature type="transmembrane region" description="Helical" evidence="1">
    <location>
        <begin position="106"/>
        <end position="125"/>
    </location>
</feature>
<feature type="domain" description="DUF1206" evidence="2">
    <location>
        <begin position="197"/>
        <end position="264"/>
    </location>
</feature>
<evidence type="ECO:0000259" key="2">
    <source>
        <dbReference type="Pfam" id="PF06724"/>
    </source>
</evidence>
<accession>A0A7W4VYZ3</accession>